<evidence type="ECO:0000313" key="2">
    <source>
        <dbReference type="EMBL" id="MBB5963538.1"/>
    </source>
</evidence>
<comment type="caution">
    <text evidence="2">The sequence shown here is derived from an EMBL/GenBank/DDBJ whole genome shotgun (WGS) entry which is preliminary data.</text>
</comment>
<gene>
    <name evidence="2" type="ORF">FHS22_002818</name>
</gene>
<evidence type="ECO:0000313" key="3">
    <source>
        <dbReference type="Proteomes" id="UP000562352"/>
    </source>
</evidence>
<keyword evidence="2" id="KW-0238">DNA-binding</keyword>
<name>A0A841D5A7_PLAVE</name>
<evidence type="ECO:0000259" key="1">
    <source>
        <dbReference type="Pfam" id="PF03466"/>
    </source>
</evidence>
<dbReference type="SUPFAM" id="SSF53850">
    <property type="entry name" value="Periplasmic binding protein-like II"/>
    <property type="match status" value="1"/>
</dbReference>
<dbReference type="EMBL" id="JACHJJ010000008">
    <property type="protein sequence ID" value="MBB5963538.1"/>
    <property type="molecule type" value="Genomic_DNA"/>
</dbReference>
<dbReference type="Proteomes" id="UP000562352">
    <property type="component" value="Unassembled WGS sequence"/>
</dbReference>
<protein>
    <submittedName>
        <fullName evidence="2">DNA-binding transcriptional LysR family regulator</fullName>
    </submittedName>
</protein>
<dbReference type="Pfam" id="PF03466">
    <property type="entry name" value="LysR_substrate"/>
    <property type="match status" value="1"/>
</dbReference>
<feature type="domain" description="LysR substrate-binding" evidence="1">
    <location>
        <begin position="2"/>
        <end position="68"/>
    </location>
</feature>
<accession>A0A841D5A7</accession>
<dbReference type="GO" id="GO:0003677">
    <property type="term" value="F:DNA binding"/>
    <property type="evidence" value="ECO:0007669"/>
    <property type="project" value="UniProtKB-KW"/>
</dbReference>
<dbReference type="InterPro" id="IPR005119">
    <property type="entry name" value="LysR_subst-bd"/>
</dbReference>
<proteinExistence type="predicted"/>
<dbReference type="Gene3D" id="3.40.190.290">
    <property type="match status" value="1"/>
</dbReference>
<keyword evidence="3" id="KW-1185">Reference proteome</keyword>
<reference evidence="2 3" key="1">
    <citation type="submission" date="2020-08" db="EMBL/GenBank/DDBJ databases">
        <title>Genomic Encyclopedia of Type Strains, Phase III (KMG-III): the genomes of soil and plant-associated and newly described type strains.</title>
        <authorList>
            <person name="Whitman W."/>
        </authorList>
    </citation>
    <scope>NUCLEOTIDE SEQUENCE [LARGE SCALE GENOMIC DNA]</scope>
    <source>
        <strain evidence="2 3">CECT 3303</strain>
    </source>
</reference>
<sequence>MSFEVSSVDFMVDLVRQGLGVGMLPAAYAPRFSDLRIIRLRDAPTRTEYLIWDNRPSPAAAAFLDLVRVDRPDRR</sequence>
<dbReference type="AlphaFoldDB" id="A0A841D5A7"/>
<organism evidence="2 3">
    <name type="scientific">Planomonospora venezuelensis</name>
    <dbReference type="NCBI Taxonomy" id="1999"/>
    <lineage>
        <taxon>Bacteria</taxon>
        <taxon>Bacillati</taxon>
        <taxon>Actinomycetota</taxon>
        <taxon>Actinomycetes</taxon>
        <taxon>Streptosporangiales</taxon>
        <taxon>Streptosporangiaceae</taxon>
        <taxon>Planomonospora</taxon>
    </lineage>
</organism>